<dbReference type="AlphaFoldDB" id="A0A512IGM5"/>
<gene>
    <name evidence="2" type="ORF">KTU01_29870</name>
</gene>
<accession>A0A512IGM5</accession>
<dbReference type="EMBL" id="BJZS01000099">
    <property type="protein sequence ID" value="GEO96864.1"/>
    <property type="molecule type" value="Genomic_DNA"/>
</dbReference>
<name>A0A512IGM5_9MICC</name>
<feature type="domain" description="YdhG-like" evidence="1">
    <location>
        <begin position="20"/>
        <end position="122"/>
    </location>
</feature>
<comment type="caution">
    <text evidence="2">The sequence shown here is derived from an EMBL/GenBank/DDBJ whole genome shotgun (WGS) entry which is preliminary data.</text>
</comment>
<protein>
    <recommendedName>
        <fullName evidence="1">YdhG-like domain-containing protein</fullName>
    </recommendedName>
</protein>
<evidence type="ECO:0000259" key="1">
    <source>
        <dbReference type="Pfam" id="PF08818"/>
    </source>
</evidence>
<dbReference type="Pfam" id="PF08818">
    <property type="entry name" value="DUF1801"/>
    <property type="match status" value="1"/>
</dbReference>
<keyword evidence="3" id="KW-1185">Reference proteome</keyword>
<dbReference type="Proteomes" id="UP000321103">
    <property type="component" value="Unassembled WGS sequence"/>
</dbReference>
<dbReference type="InterPro" id="IPR014922">
    <property type="entry name" value="YdhG-like"/>
</dbReference>
<dbReference type="RefSeq" id="WP_062735858.1">
    <property type="nucleotide sequence ID" value="NZ_BJZS01000099.1"/>
</dbReference>
<dbReference type="STRING" id="388357.GCA_001580365_02302"/>
<proteinExistence type="predicted"/>
<organism evidence="2 3">
    <name type="scientific">Kocuria turfanensis</name>
    <dbReference type="NCBI Taxonomy" id="388357"/>
    <lineage>
        <taxon>Bacteria</taxon>
        <taxon>Bacillati</taxon>
        <taxon>Actinomycetota</taxon>
        <taxon>Actinomycetes</taxon>
        <taxon>Micrococcales</taxon>
        <taxon>Micrococcaceae</taxon>
        <taxon>Kocuria</taxon>
    </lineage>
</organism>
<evidence type="ECO:0000313" key="2">
    <source>
        <dbReference type="EMBL" id="GEO96864.1"/>
    </source>
</evidence>
<sequence length="143" mass="15567">MEKTPQPVEEFLEGVTPRKRRADAERLLPLFARATGETPTMWGTIIGFGEYHYRYASGHEGDAPAASFAPRRATTTVYLFDGVGAYPDELARLGPHTTGVGCLYLKDLDTIDLGVLEDVVAASYRAVTRGIFGQRARDGASSD</sequence>
<evidence type="ECO:0000313" key="3">
    <source>
        <dbReference type="Proteomes" id="UP000321103"/>
    </source>
</evidence>
<reference evidence="2 3" key="1">
    <citation type="submission" date="2019-07" db="EMBL/GenBank/DDBJ databases">
        <title>Whole genome shotgun sequence of Kocuria turfanensis NBRC 107627.</title>
        <authorList>
            <person name="Hosoyama A."/>
            <person name="Uohara A."/>
            <person name="Ohji S."/>
            <person name="Ichikawa N."/>
        </authorList>
    </citation>
    <scope>NUCLEOTIDE SEQUENCE [LARGE SCALE GENOMIC DNA]</scope>
    <source>
        <strain evidence="2 3">NBRC 107627</strain>
    </source>
</reference>